<comment type="caution">
    <text evidence="2">The sequence shown here is derived from an EMBL/GenBank/DDBJ whole genome shotgun (WGS) entry which is preliminary data.</text>
</comment>
<accession>A0AAV9I6H1</accession>
<name>A0AAV9I6H1_9RHOD</name>
<organism evidence="2 3">
    <name type="scientific">Galdieria yellowstonensis</name>
    <dbReference type="NCBI Taxonomy" id="3028027"/>
    <lineage>
        <taxon>Eukaryota</taxon>
        <taxon>Rhodophyta</taxon>
        <taxon>Bangiophyceae</taxon>
        <taxon>Galdieriales</taxon>
        <taxon>Galdieriaceae</taxon>
        <taxon>Galdieria</taxon>
    </lineage>
</organism>
<sequence>MVKREVQEYVYEHPWEVVTEASLRKYPNRWCPQVQRVETLKREVDSRGRLLSRRLFQGSNPVPSWLHWLIGSEPAYAVEDSVIDPKQKTMVLRLNSISLRNLVEVDETCTYRVHSENPNWTVLQQEWSCRWKEPTGMISALENLSVERFRKTVSNGRQAIKEICDDIERAADSVTLFAKEWSDRLGDAAREWGVVTDEPTCNARQDASSH</sequence>
<protein>
    <recommendedName>
        <fullName evidence="1">PRELI/MSF1 domain-containing protein</fullName>
    </recommendedName>
</protein>
<dbReference type="EMBL" id="JANCYU010000006">
    <property type="protein sequence ID" value="KAK4522563.1"/>
    <property type="molecule type" value="Genomic_DNA"/>
</dbReference>
<dbReference type="Pfam" id="PF04707">
    <property type="entry name" value="PRELI"/>
    <property type="match status" value="1"/>
</dbReference>
<dbReference type="PANTHER" id="PTHR11158">
    <property type="entry name" value="MSF1/PX19 RELATED"/>
    <property type="match status" value="1"/>
</dbReference>
<evidence type="ECO:0000313" key="2">
    <source>
        <dbReference type="EMBL" id="KAK4522563.1"/>
    </source>
</evidence>
<proteinExistence type="predicted"/>
<feature type="domain" description="PRELI/MSF1" evidence="1">
    <location>
        <begin position="2"/>
        <end position="172"/>
    </location>
</feature>
<dbReference type="PROSITE" id="PS50904">
    <property type="entry name" value="PRELI_MSF1"/>
    <property type="match status" value="1"/>
</dbReference>
<gene>
    <name evidence="2" type="ORF">GAYE_PCTG10G0453</name>
</gene>
<dbReference type="AlphaFoldDB" id="A0AAV9I6H1"/>
<dbReference type="Proteomes" id="UP001300502">
    <property type="component" value="Unassembled WGS sequence"/>
</dbReference>
<evidence type="ECO:0000313" key="3">
    <source>
        <dbReference type="Proteomes" id="UP001300502"/>
    </source>
</evidence>
<dbReference type="GO" id="GO:0005758">
    <property type="term" value="C:mitochondrial intermembrane space"/>
    <property type="evidence" value="ECO:0007669"/>
    <property type="project" value="InterPro"/>
</dbReference>
<reference evidence="2 3" key="1">
    <citation type="submission" date="2022-07" db="EMBL/GenBank/DDBJ databases">
        <title>Genome-wide signatures of adaptation to extreme environments.</title>
        <authorList>
            <person name="Cho C.H."/>
            <person name="Yoon H.S."/>
        </authorList>
    </citation>
    <scope>NUCLEOTIDE SEQUENCE [LARGE SCALE GENOMIC DNA]</scope>
    <source>
        <strain evidence="2 3">108.79 E11</strain>
    </source>
</reference>
<dbReference type="InterPro" id="IPR006797">
    <property type="entry name" value="PRELI/MSF1_dom"/>
</dbReference>
<evidence type="ECO:0000259" key="1">
    <source>
        <dbReference type="PROSITE" id="PS50904"/>
    </source>
</evidence>
<dbReference type="InterPro" id="IPR037365">
    <property type="entry name" value="Slowmo/Ups"/>
</dbReference>
<keyword evidence="3" id="KW-1185">Reference proteome</keyword>